<name>A0ABD6BDH0_9EURY</name>
<evidence type="ECO:0000313" key="3">
    <source>
        <dbReference type="EMBL" id="MFD1562789.1"/>
    </source>
</evidence>
<keyword evidence="1" id="KW-1133">Transmembrane helix</keyword>
<feature type="domain" description="TOD1/MUCI70 glycosyltransferase-like" evidence="2">
    <location>
        <begin position="61"/>
        <end position="197"/>
    </location>
</feature>
<dbReference type="InterPro" id="IPR006852">
    <property type="entry name" value="TOD1_MUCI70"/>
</dbReference>
<accession>A0ABD6BDH0</accession>
<comment type="caution">
    <text evidence="3">The sequence shown here is derived from an EMBL/GenBank/DDBJ whole genome shotgun (WGS) entry which is preliminary data.</text>
</comment>
<dbReference type="InterPro" id="IPR048354">
    <property type="entry name" value="TOD1_MUCI70_glycTrfase_dom"/>
</dbReference>
<dbReference type="Pfam" id="PF04765">
    <property type="entry name" value="TOD1_MUCI70"/>
    <property type="match status" value="1"/>
</dbReference>
<evidence type="ECO:0000313" key="4">
    <source>
        <dbReference type="Proteomes" id="UP001597076"/>
    </source>
</evidence>
<protein>
    <submittedName>
        <fullName evidence="3">Glycosyltransferase domain-containing protein</fullName>
    </submittedName>
</protein>
<dbReference type="RefSeq" id="WP_390284737.1">
    <property type="nucleotide sequence ID" value="NZ_JBHUDI010000003.1"/>
</dbReference>
<keyword evidence="4" id="KW-1185">Reference proteome</keyword>
<feature type="transmembrane region" description="Helical" evidence="1">
    <location>
        <begin position="246"/>
        <end position="265"/>
    </location>
</feature>
<gene>
    <name evidence="3" type="ORF">ACFR99_04425</name>
</gene>
<keyword evidence="1" id="KW-0472">Membrane</keyword>
<evidence type="ECO:0000259" key="2">
    <source>
        <dbReference type="Pfam" id="PF04765"/>
    </source>
</evidence>
<dbReference type="AlphaFoldDB" id="A0ABD6BDH0"/>
<organism evidence="3 4">
    <name type="scientific">Haloarchaeobius amylolyticus</name>
    <dbReference type="NCBI Taxonomy" id="1198296"/>
    <lineage>
        <taxon>Archaea</taxon>
        <taxon>Methanobacteriati</taxon>
        <taxon>Methanobacteriota</taxon>
        <taxon>Stenosarchaea group</taxon>
        <taxon>Halobacteria</taxon>
        <taxon>Halobacteriales</taxon>
        <taxon>Halorubellaceae</taxon>
        <taxon>Haloarchaeobius</taxon>
    </lineage>
</organism>
<dbReference type="EMBL" id="JBHUDI010000003">
    <property type="protein sequence ID" value="MFD1562789.1"/>
    <property type="molecule type" value="Genomic_DNA"/>
</dbReference>
<dbReference type="PANTHER" id="PTHR12956">
    <property type="entry name" value="ALKALINE CERAMIDASE-RELATED"/>
    <property type="match status" value="1"/>
</dbReference>
<dbReference type="Proteomes" id="UP001597076">
    <property type="component" value="Unassembled WGS sequence"/>
</dbReference>
<sequence length="291" mass="34384">MPESKHIAVYTAVFGDYDVVLPPLVNEDRIDYICFTDNPSKIPSPWEVREISVDDLSPKLTSGKVKVLPHKYLPEYERSIWIDANIAISDQIAPLADEVLQGADLAVPQHPLRDCIYEEAEVCVDQKLIEPDITEQKMDKYREIGFPQNFGLSETRILIRDHQDPQVVETMRTWWKEYKEGPERDQLSFDYSLWECDPQYYRLPADTSTNSKHFEYSNHKKCMMFENTYEYLLRVKWKKRGSLPHVFYVAIYILYLLFELFIRAINTIRNEGVDSLRKKIIRKINKTEFFQ</sequence>
<evidence type="ECO:0000256" key="1">
    <source>
        <dbReference type="SAM" id="Phobius"/>
    </source>
</evidence>
<keyword evidence="1" id="KW-0812">Transmembrane</keyword>
<proteinExistence type="predicted"/>
<dbReference type="PANTHER" id="PTHR12956:SF17">
    <property type="entry name" value="OS01G0749100 PROTEIN"/>
    <property type="match status" value="1"/>
</dbReference>
<reference evidence="3 4" key="1">
    <citation type="journal article" date="2019" name="Int. J. Syst. Evol. Microbiol.">
        <title>The Global Catalogue of Microorganisms (GCM) 10K type strain sequencing project: providing services to taxonomists for standard genome sequencing and annotation.</title>
        <authorList>
            <consortium name="The Broad Institute Genomics Platform"/>
            <consortium name="The Broad Institute Genome Sequencing Center for Infectious Disease"/>
            <person name="Wu L."/>
            <person name="Ma J."/>
        </authorList>
    </citation>
    <scope>NUCLEOTIDE SEQUENCE [LARGE SCALE GENOMIC DNA]</scope>
    <source>
        <strain evidence="3 4">CGMCC 1.12230</strain>
    </source>
</reference>